<dbReference type="EMBL" id="KN576980">
    <property type="protein sequence ID" value="KHJ82805.1"/>
    <property type="molecule type" value="Genomic_DNA"/>
</dbReference>
<name>A0A0B1SHX6_OESDE</name>
<dbReference type="AlphaFoldDB" id="A0A0B1SHX6"/>
<dbReference type="Proteomes" id="UP000053660">
    <property type="component" value="Unassembled WGS sequence"/>
</dbReference>
<feature type="compositionally biased region" description="Basic residues" evidence="1">
    <location>
        <begin position="138"/>
        <end position="149"/>
    </location>
</feature>
<feature type="compositionally biased region" description="Polar residues" evidence="1">
    <location>
        <begin position="100"/>
        <end position="137"/>
    </location>
</feature>
<protein>
    <submittedName>
        <fullName evidence="2">Uncharacterized protein</fullName>
    </submittedName>
</protein>
<evidence type="ECO:0000313" key="2">
    <source>
        <dbReference type="EMBL" id="KHJ82805.1"/>
    </source>
</evidence>
<evidence type="ECO:0000313" key="3">
    <source>
        <dbReference type="Proteomes" id="UP000053660"/>
    </source>
</evidence>
<organism evidence="2 3">
    <name type="scientific">Oesophagostomum dentatum</name>
    <name type="common">Nodular worm</name>
    <dbReference type="NCBI Taxonomy" id="61180"/>
    <lineage>
        <taxon>Eukaryota</taxon>
        <taxon>Metazoa</taxon>
        <taxon>Ecdysozoa</taxon>
        <taxon>Nematoda</taxon>
        <taxon>Chromadorea</taxon>
        <taxon>Rhabditida</taxon>
        <taxon>Rhabditina</taxon>
        <taxon>Rhabditomorpha</taxon>
        <taxon>Strongyloidea</taxon>
        <taxon>Strongylidae</taxon>
        <taxon>Oesophagostomum</taxon>
    </lineage>
</organism>
<feature type="compositionally biased region" description="Polar residues" evidence="1">
    <location>
        <begin position="70"/>
        <end position="85"/>
    </location>
</feature>
<feature type="non-terminal residue" evidence="2">
    <location>
        <position position="205"/>
    </location>
</feature>
<sequence>MNEVVDIGTGIDIIVKGIEDENDPSMEDAKDIEKAANTLRCKRKPSENPVPAGNKDSISSESLSKLPHFGTSTKPMESNANTPADLQSKEKTSKSASTSQDQISRASMSQDQISRASTSQDHISRGSSESTQVSVKSQMKHLKLRRRIPNTKAFVARVKHVLRRTKNRNHKTSNIKQRVKASKQPDPHPSNENSLKKTSKIMKSA</sequence>
<gene>
    <name evidence="2" type="ORF">OESDEN_17500</name>
</gene>
<evidence type="ECO:0000256" key="1">
    <source>
        <dbReference type="SAM" id="MobiDB-lite"/>
    </source>
</evidence>
<feature type="region of interest" description="Disordered" evidence="1">
    <location>
        <begin position="17"/>
        <end position="205"/>
    </location>
</feature>
<reference evidence="2 3" key="1">
    <citation type="submission" date="2014-03" db="EMBL/GenBank/DDBJ databases">
        <title>Draft genome of the hookworm Oesophagostomum dentatum.</title>
        <authorList>
            <person name="Mitreva M."/>
        </authorList>
    </citation>
    <scope>NUCLEOTIDE SEQUENCE [LARGE SCALE GENOMIC DNA]</scope>
    <source>
        <strain evidence="2 3">OD-Hann</strain>
    </source>
</reference>
<keyword evidence="3" id="KW-1185">Reference proteome</keyword>
<feature type="compositionally biased region" description="Basic residues" evidence="1">
    <location>
        <begin position="157"/>
        <end position="181"/>
    </location>
</feature>
<accession>A0A0B1SHX6</accession>
<proteinExistence type="predicted"/>